<dbReference type="AlphaFoldDB" id="A0A182K7I8"/>
<dbReference type="EnsemblMetazoa" id="ACHR006723-RA">
    <property type="protein sequence ID" value="ACHR006723-PA"/>
    <property type="gene ID" value="ACHR006723"/>
</dbReference>
<protein>
    <submittedName>
        <fullName evidence="1">Uncharacterized protein</fullName>
    </submittedName>
</protein>
<proteinExistence type="predicted"/>
<keyword evidence="2" id="KW-1185">Reference proteome</keyword>
<sequence length="319" mass="36801">MMDLQFKYACSCTNPHKIQVNDIHNTDYQQRIKERMHEIVDRSWDETDPSIISQLTIFSYCNTHTDNINESILDFAIPDRERSLAIMKSMINRLPSSGSTCACEAIVNALSAVLDAGLAEVNIEPIQEQSMLEKVQLLEPFVSAFRDDVSLCNFFIRAWKQAVRFYCPKLVGELARLYPQFLEPLIEVLMKVEDSHYETLRLLKEFQFLSRCLTIGESFYAIISYLANQNRVRAQPLISACIRSAKDQLSSKEYYALFPMRIRPFAIIMNEIINPIDADVDMLIEQVKKEHPNDYKILMTISPVFCCREEALPEEDTGM</sequence>
<accession>A0A182K7I8</accession>
<evidence type="ECO:0000313" key="1">
    <source>
        <dbReference type="EnsemblMetazoa" id="ACHR006723-PA"/>
    </source>
</evidence>
<name>A0A182K7I8_9DIPT</name>
<dbReference type="VEuPathDB" id="VectorBase:ACHR006723"/>
<dbReference type="Proteomes" id="UP000075881">
    <property type="component" value="Unassembled WGS sequence"/>
</dbReference>
<reference evidence="1" key="2">
    <citation type="submission" date="2020-05" db="UniProtKB">
        <authorList>
            <consortium name="EnsemblMetazoa"/>
        </authorList>
    </citation>
    <scope>IDENTIFICATION</scope>
    <source>
        <strain evidence="1">ACHKN1017</strain>
    </source>
</reference>
<reference evidence="2" key="1">
    <citation type="submission" date="2013-03" db="EMBL/GenBank/DDBJ databases">
        <title>The Genome Sequence of Anopheles christyi ACHKN1017.</title>
        <authorList>
            <consortium name="The Broad Institute Genomics Platform"/>
            <person name="Neafsey D.E."/>
            <person name="Besansky N."/>
            <person name="Walker B."/>
            <person name="Young S.K."/>
            <person name="Zeng Q."/>
            <person name="Gargeya S."/>
            <person name="Fitzgerald M."/>
            <person name="Haas B."/>
            <person name="Abouelleil A."/>
            <person name="Allen A.W."/>
            <person name="Alvarado L."/>
            <person name="Arachchi H.M."/>
            <person name="Berlin A.M."/>
            <person name="Chapman S.B."/>
            <person name="Gainer-Dewar J."/>
            <person name="Goldberg J."/>
            <person name="Griggs A."/>
            <person name="Gujja S."/>
            <person name="Hansen M."/>
            <person name="Howarth C."/>
            <person name="Imamovic A."/>
            <person name="Ireland A."/>
            <person name="Larimer J."/>
            <person name="McCowan C."/>
            <person name="Murphy C."/>
            <person name="Pearson M."/>
            <person name="Poon T.W."/>
            <person name="Priest M."/>
            <person name="Roberts A."/>
            <person name="Saif S."/>
            <person name="Shea T."/>
            <person name="Sisk P."/>
            <person name="Sykes S."/>
            <person name="Wortman J."/>
            <person name="Nusbaum C."/>
            <person name="Birren B."/>
        </authorList>
    </citation>
    <scope>NUCLEOTIDE SEQUENCE [LARGE SCALE GENOMIC DNA]</scope>
    <source>
        <strain evidence="2">ACHKN1017</strain>
    </source>
</reference>
<organism evidence="1 2">
    <name type="scientific">Anopheles christyi</name>
    <dbReference type="NCBI Taxonomy" id="43041"/>
    <lineage>
        <taxon>Eukaryota</taxon>
        <taxon>Metazoa</taxon>
        <taxon>Ecdysozoa</taxon>
        <taxon>Arthropoda</taxon>
        <taxon>Hexapoda</taxon>
        <taxon>Insecta</taxon>
        <taxon>Pterygota</taxon>
        <taxon>Neoptera</taxon>
        <taxon>Endopterygota</taxon>
        <taxon>Diptera</taxon>
        <taxon>Nematocera</taxon>
        <taxon>Culicoidea</taxon>
        <taxon>Culicidae</taxon>
        <taxon>Anophelinae</taxon>
        <taxon>Anopheles</taxon>
    </lineage>
</organism>
<evidence type="ECO:0000313" key="2">
    <source>
        <dbReference type="Proteomes" id="UP000075881"/>
    </source>
</evidence>